<feature type="compositionally biased region" description="Basic and acidic residues" evidence="1">
    <location>
        <begin position="116"/>
        <end position="126"/>
    </location>
</feature>
<reference evidence="2 3" key="1">
    <citation type="submission" date="2024-10" db="EMBL/GenBank/DDBJ databases">
        <authorList>
            <person name="Kim D."/>
        </authorList>
    </citation>
    <scope>NUCLEOTIDE SEQUENCE [LARGE SCALE GENOMIC DNA]</scope>
    <source>
        <strain evidence="2">Taebaek</strain>
    </source>
</reference>
<proteinExistence type="predicted"/>
<evidence type="ECO:0000256" key="1">
    <source>
        <dbReference type="SAM" id="MobiDB-lite"/>
    </source>
</evidence>
<accession>A0ABD2JN11</accession>
<dbReference type="EMBL" id="JBICCN010000124">
    <property type="protein sequence ID" value="KAL3091808.1"/>
    <property type="molecule type" value="Genomic_DNA"/>
</dbReference>
<feature type="compositionally biased region" description="Low complexity" evidence="1">
    <location>
        <begin position="21"/>
        <end position="40"/>
    </location>
</feature>
<name>A0ABD2JN11_HETSC</name>
<feature type="region of interest" description="Disordered" evidence="1">
    <location>
        <begin position="87"/>
        <end position="126"/>
    </location>
</feature>
<evidence type="ECO:0000313" key="2">
    <source>
        <dbReference type="EMBL" id="KAL3091808.1"/>
    </source>
</evidence>
<comment type="caution">
    <text evidence="2">The sequence shown here is derived from an EMBL/GenBank/DDBJ whole genome shotgun (WGS) entry which is preliminary data.</text>
</comment>
<dbReference type="Proteomes" id="UP001620645">
    <property type="component" value="Unassembled WGS sequence"/>
</dbReference>
<gene>
    <name evidence="2" type="ORF">niasHS_004524</name>
</gene>
<sequence>MRARIASHWGKADGGWEKVLQRQPQRRSAAVASAADSQSAFPSLGPAREVHVVEEEPVLPLPRSPPPIAHPNKHRLLLLWEMKKVKASRGGTLPPPRDLELGMEHIGGGGGWGPERAWDGDEEGRG</sequence>
<dbReference type="AlphaFoldDB" id="A0ABD2JN11"/>
<organism evidence="2 3">
    <name type="scientific">Heterodera schachtii</name>
    <name type="common">Sugarbeet cyst nematode worm</name>
    <name type="synonym">Tylenchus schachtii</name>
    <dbReference type="NCBI Taxonomy" id="97005"/>
    <lineage>
        <taxon>Eukaryota</taxon>
        <taxon>Metazoa</taxon>
        <taxon>Ecdysozoa</taxon>
        <taxon>Nematoda</taxon>
        <taxon>Chromadorea</taxon>
        <taxon>Rhabditida</taxon>
        <taxon>Tylenchina</taxon>
        <taxon>Tylenchomorpha</taxon>
        <taxon>Tylenchoidea</taxon>
        <taxon>Heteroderidae</taxon>
        <taxon>Heteroderinae</taxon>
        <taxon>Heterodera</taxon>
    </lineage>
</organism>
<feature type="region of interest" description="Disordered" evidence="1">
    <location>
        <begin position="16"/>
        <end position="42"/>
    </location>
</feature>
<keyword evidence="3" id="KW-1185">Reference proteome</keyword>
<protein>
    <submittedName>
        <fullName evidence="2">Uncharacterized protein</fullName>
    </submittedName>
</protein>
<evidence type="ECO:0000313" key="3">
    <source>
        <dbReference type="Proteomes" id="UP001620645"/>
    </source>
</evidence>